<dbReference type="InterPro" id="IPR044824">
    <property type="entry name" value="MAIN-like"/>
</dbReference>
<dbReference type="Proteomes" id="UP000236291">
    <property type="component" value="Unassembled WGS sequence"/>
</dbReference>
<sequence>MDSAFITALVERWRPETHTFHLPTGECTITLEDVNMLLGLRVDGKAVTSPSEVSWKEDCEKLLGVMPQKEERAYILILIGGLLMPDKSSNRVHLCWLPLLKDLEKAGEYSWGSACLATLYRNLCKSSQAGVLSIGGCALLLQTWGWSRMSKIAPHNPIKSTYPFAKKWSGPGMKYYKTPQHDIIGYRSRIDHMNADDKCTKRKLQFGLMQNIPEPPRCMKEHHKSSLRDQLDTSWALYYVDENKEWDKRHNYLLDGEFLDGEVKPSHEYLVWFFENSKPFVSDHQQLADPREPRTRHPSHTTPHNFLELPTTSHSSSPY</sequence>
<evidence type="ECO:0000313" key="3">
    <source>
        <dbReference type="EMBL" id="PNX84522.1"/>
    </source>
</evidence>
<feature type="domain" description="Aminotransferase-like plant mobile" evidence="2">
    <location>
        <begin position="70"/>
        <end position="197"/>
    </location>
</feature>
<reference evidence="3 4" key="2">
    <citation type="journal article" date="2017" name="Front. Plant Sci.">
        <title>Gene Classification and Mining of Molecular Markers Useful in Red Clover (Trifolium pratense) Breeding.</title>
        <authorList>
            <person name="Istvanek J."/>
            <person name="Dluhosova J."/>
            <person name="Dluhos P."/>
            <person name="Patkova L."/>
            <person name="Nedelnik J."/>
            <person name="Repkova J."/>
        </authorList>
    </citation>
    <scope>NUCLEOTIDE SEQUENCE [LARGE SCALE GENOMIC DNA]</scope>
    <source>
        <strain evidence="4">cv. Tatra</strain>
        <tissue evidence="3">Young leaves</tissue>
    </source>
</reference>
<dbReference type="PANTHER" id="PTHR46033">
    <property type="entry name" value="PROTEIN MAIN-LIKE 2"/>
    <property type="match status" value="1"/>
</dbReference>
<dbReference type="InterPro" id="IPR019557">
    <property type="entry name" value="AminoTfrase-like_pln_mobile"/>
</dbReference>
<name>A0A2K3M171_TRIPR</name>
<dbReference type="EMBL" id="ASHM01046559">
    <property type="protein sequence ID" value="PNX84522.1"/>
    <property type="molecule type" value="Genomic_DNA"/>
</dbReference>
<feature type="region of interest" description="Disordered" evidence="1">
    <location>
        <begin position="283"/>
        <end position="319"/>
    </location>
</feature>
<reference evidence="3 4" key="1">
    <citation type="journal article" date="2014" name="Am. J. Bot.">
        <title>Genome assembly and annotation for red clover (Trifolium pratense; Fabaceae).</title>
        <authorList>
            <person name="Istvanek J."/>
            <person name="Jaros M."/>
            <person name="Krenek A."/>
            <person name="Repkova J."/>
        </authorList>
    </citation>
    <scope>NUCLEOTIDE SEQUENCE [LARGE SCALE GENOMIC DNA]</scope>
    <source>
        <strain evidence="4">cv. Tatra</strain>
        <tissue evidence="3">Young leaves</tissue>
    </source>
</reference>
<evidence type="ECO:0000256" key="1">
    <source>
        <dbReference type="SAM" id="MobiDB-lite"/>
    </source>
</evidence>
<comment type="caution">
    <text evidence="3">The sequence shown here is derived from an EMBL/GenBank/DDBJ whole genome shotgun (WGS) entry which is preliminary data.</text>
</comment>
<protein>
    <submittedName>
        <fullName evidence="3">Serine/threonine-protein phosphatase 7 long form-like protein</fullName>
    </submittedName>
</protein>
<feature type="compositionally biased region" description="Polar residues" evidence="1">
    <location>
        <begin position="300"/>
        <end position="319"/>
    </location>
</feature>
<organism evidence="3 4">
    <name type="scientific">Trifolium pratense</name>
    <name type="common">Red clover</name>
    <dbReference type="NCBI Taxonomy" id="57577"/>
    <lineage>
        <taxon>Eukaryota</taxon>
        <taxon>Viridiplantae</taxon>
        <taxon>Streptophyta</taxon>
        <taxon>Embryophyta</taxon>
        <taxon>Tracheophyta</taxon>
        <taxon>Spermatophyta</taxon>
        <taxon>Magnoliopsida</taxon>
        <taxon>eudicotyledons</taxon>
        <taxon>Gunneridae</taxon>
        <taxon>Pentapetalae</taxon>
        <taxon>rosids</taxon>
        <taxon>fabids</taxon>
        <taxon>Fabales</taxon>
        <taxon>Fabaceae</taxon>
        <taxon>Papilionoideae</taxon>
        <taxon>50 kb inversion clade</taxon>
        <taxon>NPAAA clade</taxon>
        <taxon>Hologalegina</taxon>
        <taxon>IRL clade</taxon>
        <taxon>Trifolieae</taxon>
        <taxon>Trifolium</taxon>
    </lineage>
</organism>
<dbReference type="STRING" id="57577.A0A2K3M171"/>
<dbReference type="AlphaFoldDB" id="A0A2K3M171"/>
<accession>A0A2K3M171</accession>
<proteinExistence type="predicted"/>
<dbReference type="GO" id="GO:0010073">
    <property type="term" value="P:meristem maintenance"/>
    <property type="evidence" value="ECO:0007669"/>
    <property type="project" value="InterPro"/>
</dbReference>
<evidence type="ECO:0000313" key="4">
    <source>
        <dbReference type="Proteomes" id="UP000236291"/>
    </source>
</evidence>
<dbReference type="Pfam" id="PF10536">
    <property type="entry name" value="PMD"/>
    <property type="match status" value="1"/>
</dbReference>
<evidence type="ECO:0000259" key="2">
    <source>
        <dbReference type="Pfam" id="PF10536"/>
    </source>
</evidence>
<gene>
    <name evidence="3" type="ORF">L195_g040583</name>
</gene>
<dbReference type="PANTHER" id="PTHR46033:SF8">
    <property type="entry name" value="PROTEIN MAINTENANCE OF MERISTEMS-LIKE"/>
    <property type="match status" value="1"/>
</dbReference>